<dbReference type="OrthoDB" id="2867897at2"/>
<proteinExistence type="predicted"/>
<accession>A0A1M5U671</accession>
<evidence type="ECO:0000313" key="1">
    <source>
        <dbReference type="EMBL" id="SHH58545.1"/>
    </source>
</evidence>
<reference evidence="1 2" key="1">
    <citation type="submission" date="2016-11" db="EMBL/GenBank/DDBJ databases">
        <authorList>
            <person name="Jaros S."/>
            <person name="Januszkiewicz K."/>
            <person name="Wedrychowicz H."/>
        </authorList>
    </citation>
    <scope>NUCLEOTIDE SEQUENCE [LARGE SCALE GENOMIC DNA]</scope>
    <source>
        <strain evidence="1 2">DSM 8605</strain>
    </source>
</reference>
<protein>
    <recommendedName>
        <fullName evidence="3">Restriction endonuclease</fullName>
    </recommendedName>
</protein>
<dbReference type="RefSeq" id="WP_073337919.1">
    <property type="nucleotide sequence ID" value="NZ_FQXM01000007.1"/>
</dbReference>
<evidence type="ECO:0000313" key="2">
    <source>
        <dbReference type="Proteomes" id="UP000184447"/>
    </source>
</evidence>
<organism evidence="1 2">
    <name type="scientific">Clostridium grantii DSM 8605</name>
    <dbReference type="NCBI Taxonomy" id="1121316"/>
    <lineage>
        <taxon>Bacteria</taxon>
        <taxon>Bacillati</taxon>
        <taxon>Bacillota</taxon>
        <taxon>Clostridia</taxon>
        <taxon>Eubacteriales</taxon>
        <taxon>Clostridiaceae</taxon>
        <taxon>Clostridium</taxon>
    </lineage>
</organism>
<gene>
    <name evidence="1" type="ORF">SAMN02745207_01605</name>
</gene>
<keyword evidence="2" id="KW-1185">Reference proteome</keyword>
<name>A0A1M5U671_9CLOT</name>
<evidence type="ECO:0008006" key="3">
    <source>
        <dbReference type="Google" id="ProtNLM"/>
    </source>
</evidence>
<dbReference type="STRING" id="1121316.SAMN02745207_01605"/>
<dbReference type="AlphaFoldDB" id="A0A1M5U671"/>
<dbReference type="EMBL" id="FQXM01000007">
    <property type="protein sequence ID" value="SHH58545.1"/>
    <property type="molecule type" value="Genomic_DNA"/>
</dbReference>
<sequence length="269" mass="30834">MLFDNSDISLHDLETLEHKYLMKYWHFLKFVEDEIVRGMLSMEDIRNDWQGLYGNEDGGISQFDVGSERIVYALLNGKIAGQPNSCPVSSDLFFEVEDAYIHIDLKSVTTSEGTTRQDNTGDFNTCIFVGENQNSYAGTIIKNAGRPTEYHEEYSPNLPTFYSKSNGEKKITLTYFVCLLNSSVTQRCELISIMSLPNGKLEEHYGSRPLKAGKNPGKARYNFSEVPTFELLDGDKKRVRIIHKNPNMSDYVRNKLRFYLDNFDPQVDE</sequence>
<dbReference type="Proteomes" id="UP000184447">
    <property type="component" value="Unassembled WGS sequence"/>
</dbReference>